<accession>A0A382FMA5</accession>
<organism evidence="1">
    <name type="scientific">marine metagenome</name>
    <dbReference type="NCBI Taxonomy" id="408172"/>
    <lineage>
        <taxon>unclassified sequences</taxon>
        <taxon>metagenomes</taxon>
        <taxon>ecological metagenomes</taxon>
    </lineage>
</organism>
<evidence type="ECO:0000313" key="1">
    <source>
        <dbReference type="EMBL" id="SVB64160.1"/>
    </source>
</evidence>
<dbReference type="EMBL" id="UINC01050781">
    <property type="protein sequence ID" value="SVB64160.1"/>
    <property type="molecule type" value="Genomic_DNA"/>
</dbReference>
<name>A0A382FMA5_9ZZZZ</name>
<protein>
    <recommendedName>
        <fullName evidence="2">NIPSNAP domain-containing protein</fullName>
    </recommendedName>
</protein>
<dbReference type="AlphaFoldDB" id="A0A382FMA5"/>
<gene>
    <name evidence="1" type="ORF">METZ01_LOCUS217014</name>
</gene>
<sequence length="277" mass="32056">MSIKKMLNNSIVTLVMVYSFSFAQSRAFVTFDYMNVKPANVDEYLNLEGKVWKPVHKEFQNRGIEVSWSLYRVRGAGTQNHYNYVTVSVYDGLESLDNDQSSFNEIISKVYSNEELEGFWNRTSEARSHNGQDIFFVYDQALKGNNKELSAFSSGKIGQDITVTFMQTLAGQDAVGLESKWWKPIHKERIKRKVINSWEVLTKRFVALGQTQLDHDYVTWENYTTFSTIDDSYNSNTFTKAVEKAHPDVDFSEVNEATVKSRNFLRSEIWELVDHIN</sequence>
<reference evidence="1" key="1">
    <citation type="submission" date="2018-05" db="EMBL/GenBank/DDBJ databases">
        <authorList>
            <person name="Lanie J.A."/>
            <person name="Ng W.-L."/>
            <person name="Kazmierczak K.M."/>
            <person name="Andrzejewski T.M."/>
            <person name="Davidsen T.M."/>
            <person name="Wayne K.J."/>
            <person name="Tettelin H."/>
            <person name="Glass J.I."/>
            <person name="Rusch D."/>
            <person name="Podicherti R."/>
            <person name="Tsui H.-C.T."/>
            <person name="Winkler M.E."/>
        </authorList>
    </citation>
    <scope>NUCLEOTIDE SEQUENCE</scope>
</reference>
<evidence type="ECO:0008006" key="2">
    <source>
        <dbReference type="Google" id="ProtNLM"/>
    </source>
</evidence>
<proteinExistence type="predicted"/>